<reference evidence="2" key="1">
    <citation type="submission" date="2015-06" db="UniProtKB">
        <authorList>
            <consortium name="EnsemblPlants"/>
        </authorList>
    </citation>
    <scope>IDENTIFICATION</scope>
</reference>
<evidence type="ECO:0000259" key="1">
    <source>
        <dbReference type="Pfam" id="PF03478"/>
    </source>
</evidence>
<dbReference type="AlphaFoldDB" id="M8BCA8"/>
<organism evidence="2">
    <name type="scientific">Aegilops tauschii</name>
    <name type="common">Tausch's goatgrass</name>
    <name type="synonym">Aegilops squarrosa</name>
    <dbReference type="NCBI Taxonomy" id="37682"/>
    <lineage>
        <taxon>Eukaryota</taxon>
        <taxon>Viridiplantae</taxon>
        <taxon>Streptophyta</taxon>
        <taxon>Embryophyta</taxon>
        <taxon>Tracheophyta</taxon>
        <taxon>Spermatophyta</taxon>
        <taxon>Magnoliopsida</taxon>
        <taxon>Liliopsida</taxon>
        <taxon>Poales</taxon>
        <taxon>Poaceae</taxon>
        <taxon>BOP clade</taxon>
        <taxon>Pooideae</taxon>
        <taxon>Triticodae</taxon>
        <taxon>Triticeae</taxon>
        <taxon>Triticinae</taxon>
        <taxon>Aegilops</taxon>
    </lineage>
</organism>
<sequence>MHAEANHPEASSVLGRPHCRRGGRRGRNEVVRQRGRRRQAGAVPARGTLVVVGARERPQPALRRPQGPPGHRIVQGAAPRPQHQESPLLRVHLQEGRVAGEPVVSKVRRVISVDRPTRTPFNAAPPFYLLESQGTLLLIYRRGKSDGKKRKKKRSQGEAGSEMVTKFVVFVADFERSKWKRAGCNTELREAVPDDRVLFLGPWCSRSVAIPRDHRNKSYTDMGGNSIVFFSDVFFFDDDDTSARDYHRKRVPFYCSVYDIKTRQSQSLLQASLRPLKGFQAMWLFPPSEACIQH</sequence>
<protein>
    <recommendedName>
        <fullName evidence="1">KIB1-4 beta-propeller domain-containing protein</fullName>
    </recommendedName>
</protein>
<accession>M8BCA8</accession>
<dbReference type="PANTHER" id="PTHR33110:SF115">
    <property type="entry name" value="OS02G0129200 PROTEIN"/>
    <property type="match status" value="1"/>
</dbReference>
<dbReference type="EnsemblPlants" id="EMT22535">
    <property type="protein sequence ID" value="EMT22535"/>
    <property type="gene ID" value="F775_15011"/>
</dbReference>
<name>M8BCA8_AEGTA</name>
<evidence type="ECO:0000313" key="2">
    <source>
        <dbReference type="EnsemblPlants" id="EMT22535"/>
    </source>
</evidence>
<feature type="domain" description="KIB1-4 beta-propeller" evidence="1">
    <location>
        <begin position="119"/>
        <end position="242"/>
    </location>
</feature>
<dbReference type="InterPro" id="IPR005174">
    <property type="entry name" value="KIB1-4_b-propeller"/>
</dbReference>
<dbReference type="PANTHER" id="PTHR33110">
    <property type="entry name" value="F-BOX/KELCH-REPEAT PROTEIN-RELATED"/>
    <property type="match status" value="1"/>
</dbReference>
<dbReference type="Pfam" id="PF03478">
    <property type="entry name" value="Beta-prop_KIB1-4"/>
    <property type="match status" value="1"/>
</dbReference>
<proteinExistence type="predicted"/>